<evidence type="ECO:0000256" key="2">
    <source>
        <dbReference type="SAM" id="SignalP"/>
    </source>
</evidence>
<dbReference type="EMBL" id="JAQNDK010000003">
    <property type="protein sequence ID" value="MDC0681576.1"/>
    <property type="molecule type" value="Genomic_DNA"/>
</dbReference>
<evidence type="ECO:0000256" key="1">
    <source>
        <dbReference type="SAM" id="MobiDB-lite"/>
    </source>
</evidence>
<feature type="signal peptide" evidence="2">
    <location>
        <begin position="1"/>
        <end position="25"/>
    </location>
</feature>
<accession>A0ABT5C8T9</accession>
<feature type="region of interest" description="Disordered" evidence="1">
    <location>
        <begin position="32"/>
        <end position="53"/>
    </location>
</feature>
<dbReference type="InterPro" id="IPR006311">
    <property type="entry name" value="TAT_signal"/>
</dbReference>
<dbReference type="PROSITE" id="PS51318">
    <property type="entry name" value="TAT"/>
    <property type="match status" value="1"/>
</dbReference>
<dbReference type="Proteomes" id="UP001217485">
    <property type="component" value="Unassembled WGS sequence"/>
</dbReference>
<sequence>MRRAPLSMRRAFPRLLAVAGLVALASCGGPPAPAPPRSAAAPALAGTAPPSAPAMPRSVESLVDVIPGDAVLVVSVPQAGALLAGAAPLIRETFLEEVTAALARQPGLSPDLARDLMASFDGAAAFVGGEAAPRESLGAIVENGCIAARFRDGAPVERLLKELPREAGEGRFALRDDEDSVVAHGAWLAEARVALVCARPEPLSRALRVAGQREPSFKTSALFQPGRAKDPWLAIDLHRLQGSGPEPGSRLFIALPMSQDATGLHVELALFGPEVPALGAVLSATDHAAMAKLPQGALATFGLSLQRSPGKTVSDVLGAFDGLAGEPTAAAAAAALAEVGLELGDVDRALGGEAAVGIYRDPKHKLSLAAGGRAEALRHGAVLIALATADEAAQKKVFGAVAAHMKRTTKKLRSKPGSLAHDLDDGNELRAETRPGFVLIGAGDRGYLAQVAARFGKDKESLAATPSFAEARARAKGASHLQLYIDRQAFAGLLDGPVAASFGALAASPTLVSVALAPSDRGLDLTLSGHGGVEILGASAALAIYGVKRYIASAKAAAANGPQ</sequence>
<evidence type="ECO:0000313" key="4">
    <source>
        <dbReference type="Proteomes" id="UP001217485"/>
    </source>
</evidence>
<dbReference type="RefSeq" id="WP_272098766.1">
    <property type="nucleotide sequence ID" value="NZ_JAQNDK010000003.1"/>
</dbReference>
<organism evidence="3 4">
    <name type="scientific">Sorangium atrum</name>
    <dbReference type="NCBI Taxonomy" id="2995308"/>
    <lineage>
        <taxon>Bacteria</taxon>
        <taxon>Pseudomonadati</taxon>
        <taxon>Myxococcota</taxon>
        <taxon>Polyangia</taxon>
        <taxon>Polyangiales</taxon>
        <taxon>Polyangiaceae</taxon>
        <taxon>Sorangium</taxon>
    </lineage>
</organism>
<dbReference type="PROSITE" id="PS51257">
    <property type="entry name" value="PROKAR_LIPOPROTEIN"/>
    <property type="match status" value="1"/>
</dbReference>
<feature type="compositionally biased region" description="Low complexity" evidence="1">
    <location>
        <begin position="37"/>
        <end position="49"/>
    </location>
</feature>
<evidence type="ECO:0008006" key="5">
    <source>
        <dbReference type="Google" id="ProtNLM"/>
    </source>
</evidence>
<comment type="caution">
    <text evidence="3">The sequence shown here is derived from an EMBL/GenBank/DDBJ whole genome shotgun (WGS) entry which is preliminary data.</text>
</comment>
<keyword evidence="2" id="KW-0732">Signal</keyword>
<protein>
    <recommendedName>
        <fullName evidence="5">Secreted protein</fullName>
    </recommendedName>
</protein>
<evidence type="ECO:0000313" key="3">
    <source>
        <dbReference type="EMBL" id="MDC0681576.1"/>
    </source>
</evidence>
<proteinExistence type="predicted"/>
<gene>
    <name evidence="3" type="ORF">POL72_27805</name>
</gene>
<feature type="chain" id="PRO_5045922773" description="Secreted protein" evidence="2">
    <location>
        <begin position="26"/>
        <end position="563"/>
    </location>
</feature>
<keyword evidence="4" id="KW-1185">Reference proteome</keyword>
<name>A0ABT5C8T9_9BACT</name>
<reference evidence="3 4" key="1">
    <citation type="submission" date="2023-01" db="EMBL/GenBank/DDBJ databases">
        <title>Minimal conservation of predation-associated metabolite biosynthetic gene clusters underscores biosynthetic potential of Myxococcota including descriptions for ten novel species: Archangium lansinium sp. nov., Myxococcus landrumus sp. nov., Nannocystis bai.</title>
        <authorList>
            <person name="Ahearne A."/>
            <person name="Stevens C."/>
            <person name="Dowd S."/>
        </authorList>
    </citation>
    <scope>NUCLEOTIDE SEQUENCE [LARGE SCALE GENOMIC DNA]</scope>
    <source>
        <strain evidence="3 4">WIWO2</strain>
    </source>
</reference>